<sequence>MTSEVPGYKVSSLEDVSLPKNTAEVNTDRQSSTEPSLHTIDQSSIDSILTKVRSTWTTINSELNEIGVKEGERKKKQMCLLTGLYDKLNEISETVRNEKTVLKNNCVSLQKQIFKILRIFSKSGYRTSVRRSPSDESSEISDETYTEINQIFTNEDEFNDIMKAIPDKYTKEYIVQKILPPYNECLSYLTLVAKLLAKEYFSRLLKFLRIVMLLKEYADEIDFYCENRPGVDQSSIKFFESLPTIEQCKVCVRELEKVSGSESNIDMIYKVVTAIVKANNFNNLSKTYLNRIQYQVELVEIEKERIFEIAIECANNIMELWRTLYNLDEGSEDNFDRKIIKCSEGDTTEIGLKLSSLSYLNETYNNLLKEKQQRKKDLQSCLDECHALFEILKENPEIVEEFDHKYDIENDLSSRQLQALKLEVEKLKEKKKYYMKDIIDFVKVDIEKIWQNLYFTEEEKSKMQFYYSDEYTDEALDYLESRLSDLQKLTANFTPMYDRIGQFNVLLSDKRELDEASKNPSRLLARNSGLLLLQEEKKRKALKRRFPKVCSELENFLMEYDNATKDKIKNSDYYELLNKVREEAESLNGKKIIDYNSKRQSPSRTSPVRLSPVRDEKLQTRKVSPSRMLKKISPTKPELRPSPNRLLTKSSPIRFHAKSSPNRLQQRSSPNKQSPLKFGYKKISPRKMTPKKFSPMKLSPSKFNSLRSPNSKKPLNYAISVPISISGAKNIIKKQTISPQNFKKSEMSSLPENGLIEKPKFENYIQQNGRSPMQRMSPNRNFVPSVRYNVPLNSIKITKPPKKKRKSLALSQEPDNIFFMDPNKENLPLGTDDDMEIDFAKLKEAESFGPIDYKELERPAEDIKEKVKSRTNILRDTAVYDTSGDDSMYRDWRSTRLLNLRSNLNEEILLDSP</sequence>
<gene>
    <name evidence="3" type="ORF">DASC09_046400</name>
</gene>
<dbReference type="Pfam" id="PF03999">
    <property type="entry name" value="MAP65_ASE1"/>
    <property type="match status" value="1"/>
</dbReference>
<evidence type="ECO:0000313" key="4">
    <source>
        <dbReference type="Proteomes" id="UP001360560"/>
    </source>
</evidence>
<feature type="compositionally biased region" description="Polar residues" evidence="2">
    <location>
        <begin position="659"/>
        <end position="674"/>
    </location>
</feature>
<feature type="coiled-coil region" evidence="1">
    <location>
        <begin position="410"/>
        <end position="437"/>
    </location>
</feature>
<dbReference type="InterPro" id="IPR007145">
    <property type="entry name" value="MAP65_Ase1_PRC1"/>
</dbReference>
<comment type="caution">
    <text evidence="3">The sequence shown here is derived from an EMBL/GenBank/DDBJ whole genome shotgun (WGS) entry which is preliminary data.</text>
</comment>
<dbReference type="RefSeq" id="XP_064854311.1">
    <property type="nucleotide sequence ID" value="XM_064998239.1"/>
</dbReference>
<dbReference type="Gene3D" id="1.20.58.1520">
    <property type="match status" value="1"/>
</dbReference>
<dbReference type="GO" id="GO:0008017">
    <property type="term" value="F:microtubule binding"/>
    <property type="evidence" value="ECO:0007669"/>
    <property type="project" value="InterPro"/>
</dbReference>
<evidence type="ECO:0000256" key="2">
    <source>
        <dbReference type="SAM" id="MobiDB-lite"/>
    </source>
</evidence>
<dbReference type="GeneID" id="90075290"/>
<dbReference type="GO" id="GO:0005737">
    <property type="term" value="C:cytoplasm"/>
    <property type="evidence" value="ECO:0007669"/>
    <property type="project" value="TreeGrafter"/>
</dbReference>
<keyword evidence="1" id="KW-0175">Coiled coil</keyword>
<dbReference type="GO" id="GO:0051256">
    <property type="term" value="P:mitotic spindle midzone assembly"/>
    <property type="evidence" value="ECO:0007669"/>
    <property type="project" value="TreeGrafter"/>
</dbReference>
<feature type="region of interest" description="Disordered" evidence="2">
    <location>
        <begin position="19"/>
        <end position="38"/>
    </location>
</feature>
<dbReference type="PANTHER" id="PTHR19321">
    <property type="entry name" value="PROTEIN REGULATOR OF CYTOKINESIS 1 PRC1-RELATED"/>
    <property type="match status" value="1"/>
</dbReference>
<keyword evidence="4" id="KW-1185">Reference proteome</keyword>
<protein>
    <submittedName>
        <fullName evidence="3">Ase1 protein</fullName>
    </submittedName>
</protein>
<dbReference type="GO" id="GO:1990023">
    <property type="term" value="C:mitotic spindle midzone"/>
    <property type="evidence" value="ECO:0007669"/>
    <property type="project" value="TreeGrafter"/>
</dbReference>
<evidence type="ECO:0000256" key="1">
    <source>
        <dbReference type="SAM" id="Coils"/>
    </source>
</evidence>
<accession>A0AAV5QQU7</accession>
<dbReference type="Proteomes" id="UP001360560">
    <property type="component" value="Unassembled WGS sequence"/>
</dbReference>
<dbReference type="PANTHER" id="PTHR19321:SF41">
    <property type="entry name" value="FASCETTO-RELATED"/>
    <property type="match status" value="1"/>
</dbReference>
<feature type="compositionally biased region" description="Basic residues" evidence="2">
    <location>
        <begin position="679"/>
        <end position="690"/>
    </location>
</feature>
<feature type="compositionally biased region" description="Polar residues" evidence="2">
    <location>
        <begin position="598"/>
        <end position="608"/>
    </location>
</feature>
<proteinExistence type="predicted"/>
<name>A0AAV5QQU7_9ASCO</name>
<organism evidence="3 4">
    <name type="scientific">Saccharomycopsis crataegensis</name>
    <dbReference type="NCBI Taxonomy" id="43959"/>
    <lineage>
        <taxon>Eukaryota</taxon>
        <taxon>Fungi</taxon>
        <taxon>Dikarya</taxon>
        <taxon>Ascomycota</taxon>
        <taxon>Saccharomycotina</taxon>
        <taxon>Saccharomycetes</taxon>
        <taxon>Saccharomycopsidaceae</taxon>
        <taxon>Saccharomycopsis</taxon>
    </lineage>
</organism>
<feature type="region of interest" description="Disordered" evidence="2">
    <location>
        <begin position="593"/>
        <end position="709"/>
    </location>
</feature>
<dbReference type="AlphaFoldDB" id="A0AAV5QQU7"/>
<evidence type="ECO:0000313" key="3">
    <source>
        <dbReference type="EMBL" id="GMM37315.1"/>
    </source>
</evidence>
<dbReference type="EMBL" id="BTFZ01000011">
    <property type="protein sequence ID" value="GMM37315.1"/>
    <property type="molecule type" value="Genomic_DNA"/>
</dbReference>
<reference evidence="3 4" key="1">
    <citation type="journal article" date="2023" name="Elife">
        <title>Identification of key yeast species and microbe-microbe interactions impacting larval growth of Drosophila in the wild.</title>
        <authorList>
            <person name="Mure A."/>
            <person name="Sugiura Y."/>
            <person name="Maeda R."/>
            <person name="Honda K."/>
            <person name="Sakurai N."/>
            <person name="Takahashi Y."/>
            <person name="Watada M."/>
            <person name="Katoh T."/>
            <person name="Gotoh A."/>
            <person name="Gotoh Y."/>
            <person name="Taniguchi I."/>
            <person name="Nakamura K."/>
            <person name="Hayashi T."/>
            <person name="Katayama T."/>
            <person name="Uemura T."/>
            <person name="Hattori Y."/>
        </authorList>
    </citation>
    <scope>NUCLEOTIDE SEQUENCE [LARGE SCALE GENOMIC DNA]</scope>
    <source>
        <strain evidence="3 4">SC-9</strain>
    </source>
</reference>